<protein>
    <submittedName>
        <fullName evidence="2">Uncharacterized protein</fullName>
    </submittedName>
</protein>
<evidence type="ECO:0000256" key="1">
    <source>
        <dbReference type="SAM" id="Phobius"/>
    </source>
</evidence>
<feature type="transmembrane region" description="Helical" evidence="1">
    <location>
        <begin position="12"/>
        <end position="30"/>
    </location>
</feature>
<dbReference type="Proteomes" id="UP000266673">
    <property type="component" value="Unassembled WGS sequence"/>
</dbReference>
<organism evidence="2 3">
    <name type="scientific">Gigaspora rosea</name>
    <dbReference type="NCBI Taxonomy" id="44941"/>
    <lineage>
        <taxon>Eukaryota</taxon>
        <taxon>Fungi</taxon>
        <taxon>Fungi incertae sedis</taxon>
        <taxon>Mucoromycota</taxon>
        <taxon>Glomeromycotina</taxon>
        <taxon>Glomeromycetes</taxon>
        <taxon>Diversisporales</taxon>
        <taxon>Gigasporaceae</taxon>
        <taxon>Gigaspora</taxon>
    </lineage>
</organism>
<accession>A0A397VTC0</accession>
<keyword evidence="3" id="KW-1185">Reference proteome</keyword>
<evidence type="ECO:0000313" key="2">
    <source>
        <dbReference type="EMBL" id="RIB25810.1"/>
    </source>
</evidence>
<comment type="caution">
    <text evidence="2">The sequence shown here is derived from an EMBL/GenBank/DDBJ whole genome shotgun (WGS) entry which is preliminary data.</text>
</comment>
<dbReference type="EMBL" id="QKWP01000161">
    <property type="protein sequence ID" value="RIB25810.1"/>
    <property type="molecule type" value="Genomic_DNA"/>
</dbReference>
<keyword evidence="1" id="KW-0472">Membrane</keyword>
<reference evidence="2 3" key="1">
    <citation type="submission" date="2018-06" db="EMBL/GenBank/DDBJ databases">
        <title>Comparative genomics reveals the genomic features of Rhizophagus irregularis, R. cerebriforme, R. diaphanum and Gigaspora rosea, and their symbiotic lifestyle signature.</title>
        <authorList>
            <person name="Morin E."/>
            <person name="San Clemente H."/>
            <person name="Chen E.C.H."/>
            <person name="De La Providencia I."/>
            <person name="Hainaut M."/>
            <person name="Kuo A."/>
            <person name="Kohler A."/>
            <person name="Murat C."/>
            <person name="Tang N."/>
            <person name="Roy S."/>
            <person name="Loubradou J."/>
            <person name="Henrissat B."/>
            <person name="Grigoriev I.V."/>
            <person name="Corradi N."/>
            <person name="Roux C."/>
            <person name="Martin F.M."/>
        </authorList>
    </citation>
    <scope>NUCLEOTIDE SEQUENCE [LARGE SCALE GENOMIC DNA]</scope>
    <source>
        <strain evidence="2 3">DAOM 194757</strain>
    </source>
</reference>
<proteinExistence type="predicted"/>
<sequence>MIKSAKFNVSQDLFPLALIGIIIWLIMYNLKKLLSCVKSCHIIRISSSFCISGLFSLIKPRKNSNFQVFSI</sequence>
<name>A0A397VTC0_9GLOM</name>
<gene>
    <name evidence="2" type="ORF">C2G38_2066577</name>
</gene>
<dbReference type="AlphaFoldDB" id="A0A397VTC0"/>
<keyword evidence="1" id="KW-1133">Transmembrane helix</keyword>
<feature type="transmembrane region" description="Helical" evidence="1">
    <location>
        <begin position="42"/>
        <end position="58"/>
    </location>
</feature>
<evidence type="ECO:0000313" key="3">
    <source>
        <dbReference type="Proteomes" id="UP000266673"/>
    </source>
</evidence>
<keyword evidence="1" id="KW-0812">Transmembrane</keyword>